<evidence type="ECO:0000256" key="2">
    <source>
        <dbReference type="ARBA" id="ARBA00022737"/>
    </source>
</evidence>
<sequence length="517" mass="55172">MVERALSGVLAAGILTMVAGCAAGPGPRAHTAEPISDVYRPLPSFESAMDGSFATGVAFADLDGDGLPDMIVGNGNDMSPQPLMVYYNHCSAQQTSCFNHYPDWYSDDIDYLGAVALGDIDHDGRLDVAVSVTMDKRRLTRGGGIKIYMNQGGRLESLPSQRIAEGYGTFDNALADVNADGLLDLVVPGFNLPATEPVQKGPHAVRRSFARVEREPTRIYLNEGGKLHGTSDWKSENRVFGLGVVAADLDQDGWMDFAIAGEAAFVYRGGPPRGNAIPIDRKPSWVSEQTRAPVTFVDAGRIGIGPGLTLAAARGCFPGDTGCGSDFVLFRPGPTPGSRRPVWTSEPSRLSAEVLLADLNADGLLDLVAGQWGDEVIGAPLWIFQGQLGGFAPAPSFKTDGGPQGLAVAEGLAVSDTRNRATRDRPYAWRPPARGAVITLPDRRVASVVSVTIGGQIVPPNRWAFANGENWISLADPYEAGADIRIIYRASPVLDLIEATWNPQRGNLLYDSFLTPP</sequence>
<dbReference type="InterPro" id="IPR013517">
    <property type="entry name" value="FG-GAP"/>
</dbReference>
<proteinExistence type="predicted"/>
<gene>
    <name evidence="4" type="ORF">LZC94_37335</name>
</gene>
<dbReference type="EMBL" id="CP089984">
    <property type="protein sequence ID" value="WXB13496.1"/>
    <property type="molecule type" value="Genomic_DNA"/>
</dbReference>
<name>A0ABZ2LWK7_9BACT</name>
<protein>
    <submittedName>
        <fullName evidence="4">VCBS repeat-containing protein</fullName>
    </submittedName>
</protein>
<dbReference type="Proteomes" id="UP001370348">
    <property type="component" value="Chromosome"/>
</dbReference>
<reference evidence="4 5" key="1">
    <citation type="submission" date="2021-12" db="EMBL/GenBank/DDBJ databases">
        <title>Discovery of the Pendulisporaceae a myxobacterial family with distinct sporulation behavior and unique specialized metabolism.</title>
        <authorList>
            <person name="Garcia R."/>
            <person name="Popoff A."/>
            <person name="Bader C.D."/>
            <person name="Loehr J."/>
            <person name="Walesch S."/>
            <person name="Walt C."/>
            <person name="Boldt J."/>
            <person name="Bunk B."/>
            <person name="Haeckl F.J.F.P.J."/>
            <person name="Gunesch A.P."/>
            <person name="Birkelbach J."/>
            <person name="Nuebel U."/>
            <person name="Pietschmann T."/>
            <person name="Bach T."/>
            <person name="Mueller R."/>
        </authorList>
    </citation>
    <scope>NUCLEOTIDE SEQUENCE [LARGE SCALE GENOMIC DNA]</scope>
    <source>
        <strain evidence="4 5">MSr11954</strain>
    </source>
</reference>
<evidence type="ECO:0000313" key="5">
    <source>
        <dbReference type="Proteomes" id="UP001370348"/>
    </source>
</evidence>
<dbReference type="Gene3D" id="2.130.10.130">
    <property type="entry name" value="Integrin alpha, N-terminal"/>
    <property type="match status" value="2"/>
</dbReference>
<dbReference type="InterPro" id="IPR013519">
    <property type="entry name" value="Int_alpha_beta-p"/>
</dbReference>
<dbReference type="SMART" id="SM00191">
    <property type="entry name" value="Int_alpha"/>
    <property type="match status" value="4"/>
</dbReference>
<evidence type="ECO:0000256" key="1">
    <source>
        <dbReference type="ARBA" id="ARBA00022729"/>
    </source>
</evidence>
<dbReference type="PROSITE" id="PS51257">
    <property type="entry name" value="PROKAR_LIPOPROTEIN"/>
    <property type="match status" value="1"/>
</dbReference>
<organism evidence="4 5">
    <name type="scientific">Pendulispora albinea</name>
    <dbReference type="NCBI Taxonomy" id="2741071"/>
    <lineage>
        <taxon>Bacteria</taxon>
        <taxon>Pseudomonadati</taxon>
        <taxon>Myxococcota</taxon>
        <taxon>Myxococcia</taxon>
        <taxon>Myxococcales</taxon>
        <taxon>Sorangiineae</taxon>
        <taxon>Pendulisporaceae</taxon>
        <taxon>Pendulispora</taxon>
    </lineage>
</organism>
<accession>A0ABZ2LWK7</accession>
<dbReference type="PANTHER" id="PTHR44103">
    <property type="entry name" value="PROPROTEIN CONVERTASE P"/>
    <property type="match status" value="1"/>
</dbReference>
<dbReference type="Pfam" id="PF13517">
    <property type="entry name" value="FG-GAP_3"/>
    <property type="match status" value="1"/>
</dbReference>
<dbReference type="RefSeq" id="WP_394823106.1">
    <property type="nucleotide sequence ID" value="NZ_CP089984.1"/>
</dbReference>
<keyword evidence="3" id="KW-0325">Glycoprotein</keyword>
<keyword evidence="5" id="KW-1185">Reference proteome</keyword>
<keyword evidence="2" id="KW-0677">Repeat</keyword>
<evidence type="ECO:0000256" key="3">
    <source>
        <dbReference type="ARBA" id="ARBA00023180"/>
    </source>
</evidence>
<dbReference type="PRINTS" id="PR01185">
    <property type="entry name" value="INTEGRINA"/>
</dbReference>
<evidence type="ECO:0000313" key="4">
    <source>
        <dbReference type="EMBL" id="WXB13496.1"/>
    </source>
</evidence>
<dbReference type="InterPro" id="IPR000413">
    <property type="entry name" value="Integrin_alpha"/>
</dbReference>
<dbReference type="InterPro" id="IPR028994">
    <property type="entry name" value="Integrin_alpha_N"/>
</dbReference>
<dbReference type="SUPFAM" id="SSF69318">
    <property type="entry name" value="Integrin alpha N-terminal domain"/>
    <property type="match status" value="1"/>
</dbReference>
<dbReference type="PANTHER" id="PTHR44103:SF1">
    <property type="entry name" value="PROPROTEIN CONVERTASE P"/>
    <property type="match status" value="1"/>
</dbReference>
<keyword evidence="1" id="KW-0732">Signal</keyword>